<dbReference type="InterPro" id="IPR032710">
    <property type="entry name" value="NTF2-like_dom_sf"/>
</dbReference>
<dbReference type="Gene3D" id="3.10.450.50">
    <property type="match status" value="1"/>
</dbReference>
<reference evidence="1 2" key="1">
    <citation type="submission" date="2015-07" db="EMBL/GenBank/DDBJ databases">
        <authorList>
            <person name="Noorani M."/>
        </authorList>
    </citation>
    <scope>NUCLEOTIDE SEQUENCE [LARGE SCALE GENOMIC DNA]</scope>
    <source>
        <strain evidence="1 2">KCTC 42284</strain>
    </source>
</reference>
<evidence type="ECO:0000313" key="1">
    <source>
        <dbReference type="EMBL" id="AKS41506.1"/>
    </source>
</evidence>
<dbReference type="STRING" id="1579979.WM2015_1132"/>
<dbReference type="SUPFAM" id="SSF54427">
    <property type="entry name" value="NTF2-like"/>
    <property type="match status" value="1"/>
</dbReference>
<name>A0A0K0XV59_9GAMM</name>
<dbReference type="RefSeq" id="WP_156200912.1">
    <property type="nucleotide sequence ID" value="NZ_CP012154.1"/>
</dbReference>
<dbReference type="AlphaFoldDB" id="A0A0K0XV59"/>
<dbReference type="Proteomes" id="UP000066624">
    <property type="component" value="Chromosome"/>
</dbReference>
<protein>
    <submittedName>
        <fullName evidence="1">Uncharacterized protein</fullName>
    </submittedName>
</protein>
<evidence type="ECO:0000313" key="2">
    <source>
        <dbReference type="Proteomes" id="UP000066624"/>
    </source>
</evidence>
<keyword evidence="2" id="KW-1185">Reference proteome</keyword>
<dbReference type="EMBL" id="CP012154">
    <property type="protein sequence ID" value="AKS41506.1"/>
    <property type="molecule type" value="Genomic_DNA"/>
</dbReference>
<dbReference type="OrthoDB" id="980604at2"/>
<proteinExistence type="predicted"/>
<organism evidence="1 2">
    <name type="scientific">Wenzhouxiangella marina</name>
    <dbReference type="NCBI Taxonomy" id="1579979"/>
    <lineage>
        <taxon>Bacteria</taxon>
        <taxon>Pseudomonadati</taxon>
        <taxon>Pseudomonadota</taxon>
        <taxon>Gammaproteobacteria</taxon>
        <taxon>Chromatiales</taxon>
        <taxon>Wenzhouxiangellaceae</taxon>
        <taxon>Wenzhouxiangella</taxon>
    </lineage>
</organism>
<sequence>MRWIALISALWLAASVQADHHDALSEDEIRQLVDRVNRAQNGMMRRGSDAGDVDALFDLYTEDFTYVHEVHGGVYTRDELYANSMRYAEAGQYQFTEDRYRILHVLPGLDAAAVQRLESSSGKKHLAVFEFEGGKVSRILEYWQ</sequence>
<accession>A0A0K0XV59</accession>
<gene>
    <name evidence="1" type="ORF">WM2015_1132</name>
</gene>
<dbReference type="KEGG" id="wma:WM2015_1132"/>